<protein>
    <recommendedName>
        <fullName evidence="4">nitric oxide dioxygenase</fullName>
        <ecNumber evidence="4">1.14.12.17</ecNumber>
    </recommendedName>
</protein>
<evidence type="ECO:0000313" key="17">
    <source>
        <dbReference type="EMBL" id="ABN65911.2"/>
    </source>
</evidence>
<dbReference type="FunCoup" id="A3LSI6">
    <property type="interactions" value="363"/>
</dbReference>
<dbReference type="EMBL" id="CP000497">
    <property type="protein sequence ID" value="ABN65911.2"/>
    <property type="molecule type" value="Genomic_DNA"/>
</dbReference>
<evidence type="ECO:0000256" key="13">
    <source>
        <dbReference type="ARBA" id="ARBA00048649"/>
    </source>
</evidence>
<dbReference type="GO" id="GO:0071500">
    <property type="term" value="P:cellular response to nitrosative stress"/>
    <property type="evidence" value="ECO:0007669"/>
    <property type="project" value="EnsemblFungi"/>
</dbReference>
<evidence type="ECO:0000256" key="7">
    <source>
        <dbReference type="ARBA" id="ARBA00022630"/>
    </source>
</evidence>
<feature type="domain" description="FAD-binding FR-type" evidence="16">
    <location>
        <begin position="160"/>
        <end position="266"/>
    </location>
</feature>
<keyword evidence="8" id="KW-0479">Metal-binding</keyword>
<dbReference type="Gene3D" id="1.10.490.10">
    <property type="entry name" value="Globins"/>
    <property type="match status" value="1"/>
</dbReference>
<keyword evidence="12" id="KW-0520">NAD</keyword>
<dbReference type="GO" id="GO:0020037">
    <property type="term" value="F:heme binding"/>
    <property type="evidence" value="ECO:0007669"/>
    <property type="project" value="InterPro"/>
</dbReference>
<dbReference type="Gene3D" id="2.40.30.10">
    <property type="entry name" value="Translation factors"/>
    <property type="match status" value="1"/>
</dbReference>
<feature type="domain" description="Globin" evidence="15">
    <location>
        <begin position="13"/>
        <end position="151"/>
    </location>
</feature>
<keyword evidence="7" id="KW-0285">Flavoprotein</keyword>
<dbReference type="EC" id="1.14.12.17" evidence="4"/>
<dbReference type="STRING" id="322104.A3LSI6"/>
<dbReference type="InterPro" id="IPR017927">
    <property type="entry name" value="FAD-bd_FR_type"/>
</dbReference>
<evidence type="ECO:0000256" key="12">
    <source>
        <dbReference type="ARBA" id="ARBA00023027"/>
    </source>
</evidence>
<evidence type="ECO:0000256" key="14">
    <source>
        <dbReference type="ARBA" id="ARBA00049433"/>
    </source>
</evidence>
<keyword evidence="5" id="KW-0216">Detoxification</keyword>
<evidence type="ECO:0000256" key="6">
    <source>
        <dbReference type="ARBA" id="ARBA00022617"/>
    </source>
</evidence>
<evidence type="ECO:0000256" key="11">
    <source>
        <dbReference type="ARBA" id="ARBA00023004"/>
    </source>
</evidence>
<dbReference type="PANTHER" id="PTHR43396">
    <property type="entry name" value="FLAVOHEMOPROTEIN"/>
    <property type="match status" value="1"/>
</dbReference>
<keyword evidence="9" id="KW-0274">FAD</keyword>
<evidence type="ECO:0000256" key="8">
    <source>
        <dbReference type="ARBA" id="ARBA00022723"/>
    </source>
</evidence>
<dbReference type="CDD" id="cd06184">
    <property type="entry name" value="flavohem_like_fad_nad_binding"/>
    <property type="match status" value="1"/>
</dbReference>
<evidence type="ECO:0000259" key="16">
    <source>
        <dbReference type="PROSITE" id="PS51384"/>
    </source>
</evidence>
<dbReference type="InterPro" id="IPR039261">
    <property type="entry name" value="FNR_nucleotide-bd"/>
</dbReference>
<dbReference type="RefSeq" id="XP_001383940.2">
    <property type="nucleotide sequence ID" value="XM_001383903.1"/>
</dbReference>
<dbReference type="PROSITE" id="PS01033">
    <property type="entry name" value="GLOBIN"/>
    <property type="match status" value="1"/>
</dbReference>
<keyword evidence="6" id="KW-0349">Heme</keyword>
<dbReference type="GO" id="GO:0071949">
    <property type="term" value="F:FAD binding"/>
    <property type="evidence" value="ECO:0007669"/>
    <property type="project" value="TreeGrafter"/>
</dbReference>
<dbReference type="InterPro" id="IPR000971">
    <property type="entry name" value="Globin"/>
</dbReference>
<dbReference type="SUPFAM" id="SSF63380">
    <property type="entry name" value="Riboflavin synthase domain-like"/>
    <property type="match status" value="1"/>
</dbReference>
<gene>
    <name evidence="17" type="primary">YHB1</name>
    <name evidence="17" type="ORF">PICST_88330</name>
</gene>
<dbReference type="GO" id="GO:0019825">
    <property type="term" value="F:oxygen binding"/>
    <property type="evidence" value="ECO:0007669"/>
    <property type="project" value="InterPro"/>
</dbReference>
<dbReference type="OMA" id="ADIHYEV"/>
<dbReference type="Proteomes" id="UP000002258">
    <property type="component" value="Chromosome 3"/>
</dbReference>
<dbReference type="AlphaFoldDB" id="A3LSI6"/>
<dbReference type="GO" id="GO:0046872">
    <property type="term" value="F:metal ion binding"/>
    <property type="evidence" value="ECO:0007669"/>
    <property type="project" value="UniProtKB-KW"/>
</dbReference>
<evidence type="ECO:0000313" key="18">
    <source>
        <dbReference type="Proteomes" id="UP000002258"/>
    </source>
</evidence>
<evidence type="ECO:0000256" key="1">
    <source>
        <dbReference type="ARBA" id="ARBA00001970"/>
    </source>
</evidence>
<dbReference type="GO" id="GO:0008941">
    <property type="term" value="F:nitric oxide dioxygenase NAD(P)H activity"/>
    <property type="evidence" value="ECO:0007669"/>
    <property type="project" value="UniProtKB-EC"/>
</dbReference>
<proteinExistence type="inferred from homology"/>
<dbReference type="OrthoDB" id="436496at2759"/>
<dbReference type="SUPFAM" id="SSF52343">
    <property type="entry name" value="Ferredoxin reductase-like, C-terminal NADP-linked domain"/>
    <property type="match status" value="1"/>
</dbReference>
<dbReference type="HOGENOM" id="CLU_003827_12_0_1"/>
<dbReference type="Pfam" id="PF00042">
    <property type="entry name" value="Globin"/>
    <property type="match status" value="1"/>
</dbReference>
<dbReference type="PANTHER" id="PTHR43396:SF3">
    <property type="entry name" value="FLAVOHEMOPROTEIN"/>
    <property type="match status" value="1"/>
</dbReference>
<evidence type="ECO:0000256" key="9">
    <source>
        <dbReference type="ARBA" id="ARBA00022827"/>
    </source>
</evidence>
<dbReference type="eggNOG" id="KOG3378">
    <property type="taxonomic scope" value="Eukaryota"/>
</dbReference>
<dbReference type="GeneID" id="4838239"/>
<dbReference type="InParanoid" id="A3LSI6"/>
<evidence type="ECO:0000259" key="15">
    <source>
        <dbReference type="PROSITE" id="PS01033"/>
    </source>
</evidence>
<comment type="similarity">
    <text evidence="3">In the C-terminal section; belongs to the flavoprotein pyridine nucleotide cytochrome reductase family.</text>
</comment>
<dbReference type="CDD" id="cd19754">
    <property type="entry name" value="FHb_fungal-globin"/>
    <property type="match status" value="1"/>
</dbReference>
<organism evidence="17 18">
    <name type="scientific">Scheffersomyces stipitis (strain ATCC 58785 / CBS 6054 / NBRC 10063 / NRRL Y-11545)</name>
    <name type="common">Yeast</name>
    <name type="synonym">Pichia stipitis</name>
    <dbReference type="NCBI Taxonomy" id="322104"/>
    <lineage>
        <taxon>Eukaryota</taxon>
        <taxon>Fungi</taxon>
        <taxon>Dikarya</taxon>
        <taxon>Ascomycota</taxon>
        <taxon>Saccharomycotina</taxon>
        <taxon>Pichiomycetes</taxon>
        <taxon>Debaryomycetaceae</taxon>
        <taxon>Scheffersomyces</taxon>
    </lineage>
</organism>
<dbReference type="PRINTS" id="PR00409">
    <property type="entry name" value="PHDIOXRDTASE"/>
</dbReference>
<dbReference type="InterPro" id="IPR001433">
    <property type="entry name" value="OxRdtase_FAD/NAD-bd"/>
</dbReference>
<keyword evidence="10" id="KW-0521">NADP</keyword>
<accession>A3LSI6</accession>
<dbReference type="InterPro" id="IPR012292">
    <property type="entry name" value="Globin/Proto"/>
</dbReference>
<comment type="catalytic activity">
    <reaction evidence="13">
        <text>2 nitric oxide + NADH + 2 O2 = 2 nitrate + NAD(+) + H(+)</text>
        <dbReference type="Rhea" id="RHEA:19469"/>
        <dbReference type="ChEBI" id="CHEBI:15378"/>
        <dbReference type="ChEBI" id="CHEBI:15379"/>
        <dbReference type="ChEBI" id="CHEBI:16480"/>
        <dbReference type="ChEBI" id="CHEBI:17632"/>
        <dbReference type="ChEBI" id="CHEBI:57540"/>
        <dbReference type="ChEBI" id="CHEBI:57945"/>
        <dbReference type="EC" id="1.14.12.17"/>
    </reaction>
</comment>
<name>A3LSI6_PICST</name>
<keyword evidence="11" id="KW-0408">Iron</keyword>
<dbReference type="Pfam" id="PF00175">
    <property type="entry name" value="NAD_binding_1"/>
    <property type="match status" value="1"/>
</dbReference>
<dbReference type="Gene3D" id="3.40.50.80">
    <property type="entry name" value="Nucleotide-binding domain of ferredoxin-NADP reductase (FNR) module"/>
    <property type="match status" value="1"/>
</dbReference>
<comment type="cofactor">
    <cofactor evidence="1">
        <name>heme b</name>
        <dbReference type="ChEBI" id="CHEBI:60344"/>
    </cofactor>
</comment>
<dbReference type="PROSITE" id="PS51384">
    <property type="entry name" value="FAD_FR"/>
    <property type="match status" value="1"/>
</dbReference>
<evidence type="ECO:0000256" key="2">
    <source>
        <dbReference type="ARBA" id="ARBA00001974"/>
    </source>
</evidence>
<evidence type="ECO:0000256" key="3">
    <source>
        <dbReference type="ARBA" id="ARBA00006401"/>
    </source>
</evidence>
<dbReference type="FunFam" id="1.10.490.10:FF:000003">
    <property type="entry name" value="Flavohemoprotein"/>
    <property type="match status" value="1"/>
</dbReference>
<evidence type="ECO:0000256" key="4">
    <source>
        <dbReference type="ARBA" id="ARBA00012229"/>
    </source>
</evidence>
<dbReference type="InterPro" id="IPR017938">
    <property type="entry name" value="Riboflavin_synthase-like_b-brl"/>
</dbReference>
<dbReference type="InterPro" id="IPR009050">
    <property type="entry name" value="Globin-like_sf"/>
</dbReference>
<dbReference type="Pfam" id="PF00970">
    <property type="entry name" value="FAD_binding_6"/>
    <property type="match status" value="1"/>
</dbReference>
<sequence>MMSTAPQIYTIQELTDSQKKIVLDTVPTLESAGETLTAQFYQNMFVDFPEVRPFFNQTDQKFLRQPRILAFALLNYAKNIENLEPLTAFVKQIVSKHVGLQVKAEHYPCVGNSLIKTMKELLGPEVANEAFIDAWATAYGNLAQLLIDMEDAEYQKAPWRGFREFTVTKIQDECTDVKSIYFKPTNEGDEISLPKRGQYLCFRWSLPGEEQEISREYSISEYPSEKEYRISVRKLEGGKISGYIHNTLKVGDSLKVAPPCGKFVYVPSEKDIVLLVGGIGITPIVSILEKALQSGRNVTMLYSNKTVESRPFGNWLKELKEKYGEKFKLTEFFSNEKNVTAKDVIDAVETRTLDSRDLDQISKDSDVYLLGPREYMKYVKGYLGAKGVEDIKLEYFGPLEV</sequence>
<dbReference type="KEGG" id="pic:PICST_88330"/>
<reference evidence="17 18" key="1">
    <citation type="journal article" date="2007" name="Nat. Biotechnol.">
        <title>Genome sequence of the lignocellulose-bioconverting and xylose-fermenting yeast Pichia stipitis.</title>
        <authorList>
            <person name="Jeffries T.W."/>
            <person name="Grigoriev I.V."/>
            <person name="Grimwood J."/>
            <person name="Laplaza J.M."/>
            <person name="Aerts A."/>
            <person name="Salamov A."/>
            <person name="Schmutz J."/>
            <person name="Lindquist E."/>
            <person name="Dehal P."/>
            <person name="Shapiro H."/>
            <person name="Jin Y.S."/>
            <person name="Passoth V."/>
            <person name="Richardson P.M."/>
        </authorList>
    </citation>
    <scope>NUCLEOTIDE SEQUENCE [LARGE SCALE GENOMIC DNA]</scope>
    <source>
        <strain evidence="18">ATCC 58785 / CBS 6054 / NBRC 10063 / NRRL Y-11545</strain>
    </source>
</reference>
<evidence type="ECO:0000256" key="10">
    <source>
        <dbReference type="ARBA" id="ARBA00022857"/>
    </source>
</evidence>
<comment type="cofactor">
    <cofactor evidence="2">
        <name>FAD</name>
        <dbReference type="ChEBI" id="CHEBI:57692"/>
    </cofactor>
</comment>
<dbReference type="SUPFAM" id="SSF46458">
    <property type="entry name" value="Globin-like"/>
    <property type="match status" value="1"/>
</dbReference>
<dbReference type="GO" id="GO:0046210">
    <property type="term" value="P:nitric oxide catabolic process"/>
    <property type="evidence" value="ECO:0007669"/>
    <property type="project" value="TreeGrafter"/>
</dbReference>
<dbReference type="GO" id="GO:0070458">
    <property type="term" value="P:cellular detoxification of nitrogen compound"/>
    <property type="evidence" value="ECO:0007669"/>
    <property type="project" value="EnsemblFungi"/>
</dbReference>
<evidence type="ECO:0000256" key="5">
    <source>
        <dbReference type="ARBA" id="ARBA00022575"/>
    </source>
</evidence>
<dbReference type="InterPro" id="IPR008333">
    <property type="entry name" value="Cbr1-like_FAD-bd_dom"/>
</dbReference>
<comment type="catalytic activity">
    <reaction evidence="14">
        <text>2 nitric oxide + NADPH + 2 O2 = 2 nitrate + NADP(+) + H(+)</text>
        <dbReference type="Rhea" id="RHEA:19465"/>
        <dbReference type="ChEBI" id="CHEBI:15378"/>
        <dbReference type="ChEBI" id="CHEBI:15379"/>
        <dbReference type="ChEBI" id="CHEBI:16480"/>
        <dbReference type="ChEBI" id="CHEBI:17632"/>
        <dbReference type="ChEBI" id="CHEBI:57783"/>
        <dbReference type="ChEBI" id="CHEBI:58349"/>
        <dbReference type="EC" id="1.14.12.17"/>
    </reaction>
</comment>
<keyword evidence="18" id="KW-1185">Reference proteome</keyword>